<feature type="compositionally biased region" description="Polar residues" evidence="1">
    <location>
        <begin position="56"/>
        <end position="78"/>
    </location>
</feature>
<dbReference type="Proteomes" id="UP000192353">
    <property type="component" value="Unassembled WGS sequence"/>
</dbReference>
<evidence type="ECO:0000313" key="2">
    <source>
        <dbReference type="EMBL" id="OQR24779.1"/>
    </source>
</evidence>
<feature type="compositionally biased region" description="Low complexity" evidence="1">
    <location>
        <begin position="30"/>
        <end position="40"/>
    </location>
</feature>
<evidence type="ECO:0000256" key="1">
    <source>
        <dbReference type="SAM" id="MobiDB-lite"/>
    </source>
</evidence>
<gene>
    <name evidence="2" type="ORF">B6U37_08120</name>
</gene>
<dbReference type="RefSeq" id="WP_003703140.1">
    <property type="nucleotide sequence ID" value="NZ_JADNEF010000042.1"/>
</dbReference>
<accession>A0A1V9U4W0</accession>
<feature type="compositionally biased region" description="Basic and acidic residues" evidence="1">
    <location>
        <begin position="41"/>
        <end position="55"/>
    </location>
</feature>
<name>A0A1V9U4W0_9LACO</name>
<dbReference type="AlphaFoldDB" id="A0A1V9U4W0"/>
<proteinExistence type="predicted"/>
<protein>
    <submittedName>
        <fullName evidence="2">Uncharacterized protein</fullName>
    </submittedName>
</protein>
<organism evidence="2 3">
    <name type="scientific">Ligilactobacillus salivarius</name>
    <dbReference type="NCBI Taxonomy" id="1624"/>
    <lineage>
        <taxon>Bacteria</taxon>
        <taxon>Bacillati</taxon>
        <taxon>Bacillota</taxon>
        <taxon>Bacilli</taxon>
        <taxon>Lactobacillales</taxon>
        <taxon>Lactobacillaceae</taxon>
        <taxon>Ligilactobacillus</taxon>
    </lineage>
</organism>
<feature type="region of interest" description="Disordered" evidence="1">
    <location>
        <begin position="29"/>
        <end position="85"/>
    </location>
</feature>
<dbReference type="EMBL" id="NBEY01000056">
    <property type="protein sequence ID" value="OQR24779.1"/>
    <property type="molecule type" value="Genomic_DNA"/>
</dbReference>
<sequence>MKLGKYISFIGSLIVILITAMSVSADTIGEQSSAMSTETSTESRVDRDKINEESKNNSQTTSQITSNGSLNSVDNVANDTDDNLKNINSKTEIKNVKEMVTTEKKLQ</sequence>
<evidence type="ECO:0000313" key="3">
    <source>
        <dbReference type="Proteomes" id="UP000192353"/>
    </source>
</evidence>
<comment type="caution">
    <text evidence="2">The sequence shown here is derived from an EMBL/GenBank/DDBJ whole genome shotgun (WGS) entry which is preliminary data.</text>
</comment>
<reference evidence="2 3" key="1">
    <citation type="submission" date="2017-03" db="EMBL/GenBank/DDBJ databases">
        <title>Phylogenomics and comparative genomics of Lactobacillus salivarius, a mammalian gut commensal.</title>
        <authorList>
            <person name="Harris H.M."/>
        </authorList>
    </citation>
    <scope>NUCLEOTIDE SEQUENCE [LARGE SCALE GENOMIC DNA]</scope>
    <source>
        <strain evidence="2 3">AH4231</strain>
    </source>
</reference>